<keyword evidence="6" id="KW-1185">Reference proteome</keyword>
<dbReference type="Pfam" id="PF00954">
    <property type="entry name" value="S_locus_glycop"/>
    <property type="match status" value="1"/>
</dbReference>
<dbReference type="InterPro" id="IPR011009">
    <property type="entry name" value="Kinase-like_dom_sf"/>
</dbReference>
<dbReference type="InterPro" id="IPR000858">
    <property type="entry name" value="S_locus_glycoprot_dom"/>
</dbReference>
<protein>
    <recommendedName>
        <fullName evidence="7">Protein kinase domain-containing protein</fullName>
    </recommendedName>
</protein>
<name>A0ABR1ZWL8_9ROSI</name>
<dbReference type="PANTHER" id="PTHR32444">
    <property type="entry name" value="BULB-TYPE LECTIN DOMAIN-CONTAINING PROTEIN"/>
    <property type="match status" value="1"/>
</dbReference>
<feature type="domain" description="Serine-threonine/tyrosine-protein kinase catalytic" evidence="4">
    <location>
        <begin position="233"/>
        <end position="284"/>
    </location>
</feature>
<reference evidence="5 6" key="1">
    <citation type="journal article" date="2024" name="G3 (Bethesda)">
        <title>Genome assembly of Hibiscus sabdariffa L. provides insights into metabolisms of medicinal natural products.</title>
        <authorList>
            <person name="Kim T."/>
        </authorList>
    </citation>
    <scope>NUCLEOTIDE SEQUENCE [LARGE SCALE GENOMIC DNA]</scope>
    <source>
        <strain evidence="5">TK-2024</strain>
        <tissue evidence="5">Old leaves</tissue>
    </source>
</reference>
<evidence type="ECO:0000313" key="5">
    <source>
        <dbReference type="EMBL" id="KAK8484808.1"/>
    </source>
</evidence>
<evidence type="ECO:0008006" key="7">
    <source>
        <dbReference type="Google" id="ProtNLM"/>
    </source>
</evidence>
<evidence type="ECO:0000256" key="1">
    <source>
        <dbReference type="ARBA" id="ARBA00022729"/>
    </source>
</evidence>
<keyword evidence="2" id="KW-1015">Disulfide bond</keyword>
<comment type="caution">
    <text evidence="5">The sequence shown here is derived from an EMBL/GenBank/DDBJ whole genome shotgun (WGS) entry which is preliminary data.</text>
</comment>
<organism evidence="5 6">
    <name type="scientific">Hibiscus sabdariffa</name>
    <name type="common">roselle</name>
    <dbReference type="NCBI Taxonomy" id="183260"/>
    <lineage>
        <taxon>Eukaryota</taxon>
        <taxon>Viridiplantae</taxon>
        <taxon>Streptophyta</taxon>
        <taxon>Embryophyta</taxon>
        <taxon>Tracheophyta</taxon>
        <taxon>Spermatophyta</taxon>
        <taxon>Magnoliopsida</taxon>
        <taxon>eudicotyledons</taxon>
        <taxon>Gunneridae</taxon>
        <taxon>Pentapetalae</taxon>
        <taxon>rosids</taxon>
        <taxon>malvids</taxon>
        <taxon>Malvales</taxon>
        <taxon>Malvaceae</taxon>
        <taxon>Malvoideae</taxon>
        <taxon>Hibiscus</taxon>
    </lineage>
</organism>
<evidence type="ECO:0000259" key="3">
    <source>
        <dbReference type="Pfam" id="PF00954"/>
    </source>
</evidence>
<sequence>MLPGMKIGIDLRTGLHRILAAWKSWDDPSPGDLTYGVELEGNPEMVLRKGVEKYYRSGLWNGDGFSGSPNLRSNPIFDYDFAWNETEVYYIYFLKNKSVMSRFVLNQTESVRQRYTWNPETQTWKLFSIMPSDYCDRCGLCGPNGNCDNNKLPACQCLTRFKPKLLERWNSSDWSDGCIHSKPLNCQTGDGFIKIGKMLQEEVVVVPCGSVILMTSNNLNQMVKIFTSESLLQKQNKRKGLRVVGTYGYMAPEYATDGIFSVKSDVFSFGIVLLEIISGRKNRGFYHANQSGNLIEHAWRLWEEAIPTEDKRNISLLVSSSLGHTSYFPPPPKIKLCTSQGVKGIDFQFLFLNNLKKKPGSELNKYGVVITPS</sequence>
<keyword evidence="1" id="KW-0732">Signal</keyword>
<dbReference type="PANTHER" id="PTHR32444:SF234">
    <property type="entry name" value="RECEPTOR-LIKE SERINE_THREONINE-PROTEIN KINASE"/>
    <property type="match status" value="1"/>
</dbReference>
<proteinExistence type="predicted"/>
<feature type="domain" description="S-locus glycoprotein" evidence="3">
    <location>
        <begin position="55"/>
        <end position="164"/>
    </location>
</feature>
<dbReference type="InterPro" id="IPR001245">
    <property type="entry name" value="Ser-Thr/Tyr_kinase_cat_dom"/>
</dbReference>
<evidence type="ECO:0000259" key="4">
    <source>
        <dbReference type="Pfam" id="PF07714"/>
    </source>
</evidence>
<dbReference type="Gene3D" id="1.10.510.10">
    <property type="entry name" value="Transferase(Phosphotransferase) domain 1"/>
    <property type="match status" value="1"/>
</dbReference>
<dbReference type="SUPFAM" id="SSF56112">
    <property type="entry name" value="Protein kinase-like (PK-like)"/>
    <property type="match status" value="1"/>
</dbReference>
<gene>
    <name evidence="5" type="ORF">V6N12_067637</name>
</gene>
<accession>A0ABR1ZWL8</accession>
<evidence type="ECO:0000313" key="6">
    <source>
        <dbReference type="Proteomes" id="UP001472677"/>
    </source>
</evidence>
<dbReference type="EMBL" id="JBBPBM010001353">
    <property type="protein sequence ID" value="KAK8484808.1"/>
    <property type="molecule type" value="Genomic_DNA"/>
</dbReference>
<evidence type="ECO:0000256" key="2">
    <source>
        <dbReference type="ARBA" id="ARBA00023157"/>
    </source>
</evidence>
<dbReference type="Proteomes" id="UP001472677">
    <property type="component" value="Unassembled WGS sequence"/>
</dbReference>
<dbReference type="Pfam" id="PF07714">
    <property type="entry name" value="PK_Tyr_Ser-Thr"/>
    <property type="match status" value="1"/>
</dbReference>